<organism evidence="1 2">
    <name type="scientific">Microbacterium saperdae</name>
    <dbReference type="NCBI Taxonomy" id="69368"/>
    <lineage>
        <taxon>Bacteria</taxon>
        <taxon>Bacillati</taxon>
        <taxon>Actinomycetota</taxon>
        <taxon>Actinomycetes</taxon>
        <taxon>Micrococcales</taxon>
        <taxon>Microbacteriaceae</taxon>
        <taxon>Microbacterium</taxon>
    </lineage>
</organism>
<evidence type="ECO:0000313" key="2">
    <source>
        <dbReference type="Proteomes" id="UP000317209"/>
    </source>
</evidence>
<dbReference type="OrthoDB" id="5068694at2"/>
<sequence>MTEDEPNPWARIIGPCYTVASMARALEWTEAEVVEAGRTLRLLMLLTDDDVHFFPAFQLHEGRVVDGLTDVLRVLQTGTQSRWTWAQWLNTPYPDGEPTAIEKMLAGGLDEILLEARHDAWSWSS</sequence>
<evidence type="ECO:0008006" key="3">
    <source>
        <dbReference type="Google" id="ProtNLM"/>
    </source>
</evidence>
<evidence type="ECO:0000313" key="1">
    <source>
        <dbReference type="EMBL" id="TQL85467.1"/>
    </source>
</evidence>
<protein>
    <recommendedName>
        <fullName evidence="3">Antitoxin Xre/MbcA/ParS-like toxin-binding domain-containing protein</fullName>
    </recommendedName>
</protein>
<comment type="caution">
    <text evidence="1">The sequence shown here is derived from an EMBL/GenBank/DDBJ whole genome shotgun (WGS) entry which is preliminary data.</text>
</comment>
<proteinExistence type="predicted"/>
<dbReference type="RefSeq" id="WP_141871411.1">
    <property type="nucleotide sequence ID" value="NZ_VFOX01000001.1"/>
</dbReference>
<dbReference type="Proteomes" id="UP000317209">
    <property type="component" value="Unassembled WGS sequence"/>
</dbReference>
<keyword evidence="2" id="KW-1185">Reference proteome</keyword>
<gene>
    <name evidence="1" type="ORF">FB560_1083</name>
</gene>
<name>A0A543BKV3_9MICO</name>
<reference evidence="1 2" key="1">
    <citation type="submission" date="2019-06" db="EMBL/GenBank/DDBJ databases">
        <title>Sequencing the genomes of 1000 actinobacteria strains.</title>
        <authorList>
            <person name="Klenk H.-P."/>
        </authorList>
    </citation>
    <scope>NUCLEOTIDE SEQUENCE [LARGE SCALE GENOMIC DNA]</scope>
    <source>
        <strain evidence="1 2">DSM 20169</strain>
    </source>
</reference>
<accession>A0A543BKV3</accession>
<dbReference type="AlphaFoldDB" id="A0A543BKV3"/>
<dbReference type="EMBL" id="VFOX01000001">
    <property type="protein sequence ID" value="TQL85467.1"/>
    <property type="molecule type" value="Genomic_DNA"/>
</dbReference>